<name>A0A1J5P1Q3_9ZZZZ</name>
<keyword evidence="5 8" id="KW-0812">Transmembrane</keyword>
<feature type="transmembrane region" description="Helical" evidence="8">
    <location>
        <begin position="268"/>
        <end position="295"/>
    </location>
</feature>
<keyword evidence="3" id="KW-0813">Transport</keyword>
<evidence type="ECO:0000256" key="5">
    <source>
        <dbReference type="ARBA" id="ARBA00022692"/>
    </source>
</evidence>
<comment type="similarity">
    <text evidence="2">Belongs to the autoinducer-2 exporter (AI-2E) (TC 2.A.86) family.</text>
</comment>
<evidence type="ECO:0000256" key="4">
    <source>
        <dbReference type="ARBA" id="ARBA00022475"/>
    </source>
</evidence>
<dbReference type="PANTHER" id="PTHR21716">
    <property type="entry name" value="TRANSMEMBRANE PROTEIN"/>
    <property type="match status" value="1"/>
</dbReference>
<feature type="transmembrane region" description="Helical" evidence="8">
    <location>
        <begin position="168"/>
        <end position="191"/>
    </location>
</feature>
<evidence type="ECO:0000256" key="6">
    <source>
        <dbReference type="ARBA" id="ARBA00022989"/>
    </source>
</evidence>
<comment type="caution">
    <text evidence="9">The sequence shown here is derived from an EMBL/GenBank/DDBJ whole genome shotgun (WGS) entry which is preliminary data.</text>
</comment>
<feature type="transmembrane region" description="Helical" evidence="8">
    <location>
        <begin position="127"/>
        <end position="147"/>
    </location>
</feature>
<reference evidence="9" key="1">
    <citation type="submission" date="2016-10" db="EMBL/GenBank/DDBJ databases">
        <title>Sequence of Gallionella enrichment culture.</title>
        <authorList>
            <person name="Poehlein A."/>
            <person name="Muehling M."/>
            <person name="Daniel R."/>
        </authorList>
    </citation>
    <scope>NUCLEOTIDE SEQUENCE</scope>
</reference>
<comment type="subcellular location">
    <subcellularLocation>
        <location evidence="1">Cell membrane</location>
        <topology evidence="1">Multi-pass membrane protein</topology>
    </subcellularLocation>
</comment>
<keyword evidence="6 8" id="KW-1133">Transmembrane helix</keyword>
<dbReference type="Pfam" id="PF01594">
    <property type="entry name" value="AI-2E_transport"/>
    <property type="match status" value="1"/>
</dbReference>
<evidence type="ECO:0000256" key="8">
    <source>
        <dbReference type="SAM" id="Phobius"/>
    </source>
</evidence>
<gene>
    <name evidence="9" type="ORF">GALL_534060</name>
</gene>
<feature type="transmembrane region" description="Helical" evidence="8">
    <location>
        <begin position="231"/>
        <end position="248"/>
    </location>
</feature>
<dbReference type="EMBL" id="MLJW01007639">
    <property type="protein sequence ID" value="OIQ65038.1"/>
    <property type="molecule type" value="Genomic_DNA"/>
</dbReference>
<evidence type="ECO:0000256" key="7">
    <source>
        <dbReference type="ARBA" id="ARBA00023136"/>
    </source>
</evidence>
<dbReference type="PANTHER" id="PTHR21716:SF53">
    <property type="entry name" value="PERMEASE PERM-RELATED"/>
    <property type="match status" value="1"/>
</dbReference>
<sequence length="318" mass="35334">MPLLMAFFFSIMLMPIFRFFRKLRVPEVIAVFLPILLFAIFAALIICLFYSQVSVFVSDFPKIQRNIVKHLDNLSIWIDHSLGYSPAEQIKFINVQSNKMFGSVGGILSNAFGSLSGTIIFWGLLPIYIYLIILYRGIFVKFTLMWFKSSKHQNIEETIRQTEKMVKSYLIGLLIQIIYIVVLLGGSLMIFGIQNALLIGIIFALLNLIPYLGALIGNILGVLITLASSDNLIDILIVIGAITVVQFLDNNILMPGIVGSQVKINPLVSIAGIFIGGIIAGISGMFLAMPVLAVLKIVFDRSVNYKQWGVLIGAERPK</sequence>
<dbReference type="GO" id="GO:0005886">
    <property type="term" value="C:plasma membrane"/>
    <property type="evidence" value="ECO:0007669"/>
    <property type="project" value="UniProtKB-SubCell"/>
</dbReference>
<feature type="transmembrane region" description="Helical" evidence="8">
    <location>
        <begin position="197"/>
        <end position="224"/>
    </location>
</feature>
<keyword evidence="7 8" id="KW-0472">Membrane</keyword>
<evidence type="ECO:0000313" key="9">
    <source>
        <dbReference type="EMBL" id="OIQ65038.1"/>
    </source>
</evidence>
<dbReference type="InterPro" id="IPR002549">
    <property type="entry name" value="AI-2E-like"/>
</dbReference>
<dbReference type="AlphaFoldDB" id="A0A1J5P1Q3"/>
<evidence type="ECO:0000256" key="3">
    <source>
        <dbReference type="ARBA" id="ARBA00022448"/>
    </source>
</evidence>
<protein>
    <submittedName>
        <fullName evidence="9">Pheromone autoinducer 2 transporter</fullName>
    </submittedName>
</protein>
<evidence type="ECO:0000256" key="2">
    <source>
        <dbReference type="ARBA" id="ARBA00009773"/>
    </source>
</evidence>
<accession>A0A1J5P1Q3</accession>
<keyword evidence="4" id="KW-1003">Cell membrane</keyword>
<evidence type="ECO:0000256" key="1">
    <source>
        <dbReference type="ARBA" id="ARBA00004651"/>
    </source>
</evidence>
<organism evidence="9">
    <name type="scientific">mine drainage metagenome</name>
    <dbReference type="NCBI Taxonomy" id="410659"/>
    <lineage>
        <taxon>unclassified sequences</taxon>
        <taxon>metagenomes</taxon>
        <taxon>ecological metagenomes</taxon>
    </lineage>
</organism>
<feature type="transmembrane region" description="Helical" evidence="8">
    <location>
        <begin position="28"/>
        <end position="50"/>
    </location>
</feature>
<proteinExistence type="inferred from homology"/>